<accession>A0ABW8IBU6</accession>
<dbReference type="Proteomes" id="UP001619911">
    <property type="component" value="Unassembled WGS sequence"/>
</dbReference>
<comment type="caution">
    <text evidence="3">The sequence shown here is derived from an EMBL/GenBank/DDBJ whole genome shotgun (WGS) entry which is preliminary data.</text>
</comment>
<dbReference type="Gene3D" id="3.20.20.370">
    <property type="entry name" value="Glycoside hydrolase/deacetylase"/>
    <property type="match status" value="1"/>
</dbReference>
<dbReference type="EMBL" id="JAUIYO010000013">
    <property type="protein sequence ID" value="MFK2826643.1"/>
    <property type="molecule type" value="Genomic_DNA"/>
</dbReference>
<name>A0ABW8IBU6_9BACI</name>
<dbReference type="PANTHER" id="PTHR34216:SF13">
    <property type="entry name" value="XYLANASE_CHITIN DEACETYLASE"/>
    <property type="match status" value="1"/>
</dbReference>
<gene>
    <name evidence="3" type="ORF">QYG89_13385</name>
</gene>
<dbReference type="InterPro" id="IPR051398">
    <property type="entry name" value="Polysacch_Deacetylase"/>
</dbReference>
<dbReference type="SUPFAM" id="SSF88713">
    <property type="entry name" value="Glycoside hydrolase/deacetylase"/>
    <property type="match status" value="1"/>
</dbReference>
<keyword evidence="1" id="KW-0732">Signal</keyword>
<evidence type="ECO:0000256" key="1">
    <source>
        <dbReference type="ARBA" id="ARBA00022729"/>
    </source>
</evidence>
<evidence type="ECO:0000259" key="2">
    <source>
        <dbReference type="PROSITE" id="PS51677"/>
    </source>
</evidence>
<evidence type="ECO:0000313" key="4">
    <source>
        <dbReference type="Proteomes" id="UP001619911"/>
    </source>
</evidence>
<dbReference type="RefSeq" id="WP_404318167.1">
    <property type="nucleotide sequence ID" value="NZ_JAUIYO010000013.1"/>
</dbReference>
<feature type="domain" description="NodB homology" evidence="2">
    <location>
        <begin position="234"/>
        <end position="413"/>
    </location>
</feature>
<dbReference type="InterPro" id="IPR011330">
    <property type="entry name" value="Glyco_hydro/deAcase_b/a-brl"/>
</dbReference>
<reference evidence="3 4" key="1">
    <citation type="submission" date="2023-07" db="EMBL/GenBank/DDBJ databases">
        <title>Bacillus lucianemedeirus sp. nov, a new species isolated from an immunobiological production facility.</title>
        <authorList>
            <person name="Costa L.V."/>
            <person name="Miranda R.V.S.L."/>
            <person name="Brandao M.L.L."/>
            <person name="Reis C.M.F."/>
            <person name="Frazao A.M."/>
            <person name="Cruz F.V."/>
            <person name="Baio P.V.P."/>
            <person name="Veras J.F.C."/>
            <person name="Ramos J.N."/>
            <person name="Vieira V."/>
        </authorList>
    </citation>
    <scope>NUCLEOTIDE SEQUENCE [LARGE SCALE GENOMIC DNA]</scope>
    <source>
        <strain evidence="3 4">B190/17</strain>
    </source>
</reference>
<evidence type="ECO:0000313" key="3">
    <source>
        <dbReference type="EMBL" id="MFK2826643.1"/>
    </source>
</evidence>
<organism evidence="3 4">
    <name type="scientific">Bacillus lumedeiriae</name>
    <dbReference type="NCBI Taxonomy" id="3058829"/>
    <lineage>
        <taxon>Bacteria</taxon>
        <taxon>Bacillati</taxon>
        <taxon>Bacillota</taxon>
        <taxon>Bacilli</taxon>
        <taxon>Bacillales</taxon>
        <taxon>Bacillaceae</taxon>
        <taxon>Bacillus</taxon>
    </lineage>
</organism>
<sequence>MKGLYIKIALIFFLSFILITSFFNERVEAAEESKWVTATQNIPAYDQIDGKPVEVGVLLPKQFYKVVEEDSSYYYLSFGNGTAFVEKSSAFIPAMKVQKVPAKAVSHTNAVVITKSETVVYDRINKQQKGIAVIKGNIRYPIVRKIGDWYMIHIAGQIGYIHKDKVTEDLGIPVLMYHHMLENPEETDFHNNSMVIRVDEFEKQMNYLKENGWRTILMEELDSYLNHNQNLTGKVAVVTFDDNYLSTQKYAYPILQQNNQKAVVFVIGGKVRAYAQPWDPMTLQYMGHKEISETEGVLNFQHHTQGMHLRERETQIPYLVSKTAPEIEEDLVKGREYIGRALKDPASIQYLAYPWGQYAPHTIEAAKAVGIRLAFTTETGNVQLGDDPYTLKRQGISPRHTLDDFVQKIEGMY</sequence>
<dbReference type="InterPro" id="IPR002509">
    <property type="entry name" value="NODB_dom"/>
</dbReference>
<dbReference type="PROSITE" id="PS51677">
    <property type="entry name" value="NODB"/>
    <property type="match status" value="1"/>
</dbReference>
<dbReference type="PANTHER" id="PTHR34216">
    <property type="match status" value="1"/>
</dbReference>
<proteinExistence type="predicted"/>
<keyword evidence="4" id="KW-1185">Reference proteome</keyword>
<protein>
    <submittedName>
        <fullName evidence="3">Polysaccharide deacetylase family protein</fullName>
    </submittedName>
</protein>
<dbReference type="Pfam" id="PF01522">
    <property type="entry name" value="Polysacc_deac_1"/>
    <property type="match status" value="1"/>
</dbReference>